<dbReference type="OrthoDB" id="2442447at2759"/>
<organism evidence="1 2">
    <name type="scientific">Rhizophagus clarus</name>
    <dbReference type="NCBI Taxonomy" id="94130"/>
    <lineage>
        <taxon>Eukaryota</taxon>
        <taxon>Fungi</taxon>
        <taxon>Fungi incertae sedis</taxon>
        <taxon>Mucoromycota</taxon>
        <taxon>Glomeromycotina</taxon>
        <taxon>Glomeromycetes</taxon>
        <taxon>Glomerales</taxon>
        <taxon>Glomeraceae</taxon>
        <taxon>Rhizophagus</taxon>
    </lineage>
</organism>
<protein>
    <submittedName>
        <fullName evidence="1">Uncharacterized protein</fullName>
    </submittedName>
</protein>
<gene>
    <name evidence="1" type="ORF">RCL2_000480100</name>
</gene>
<dbReference type="EMBL" id="BLAL01000030">
    <property type="protein sequence ID" value="GES77429.1"/>
    <property type="molecule type" value="Genomic_DNA"/>
</dbReference>
<dbReference type="Proteomes" id="UP000615446">
    <property type="component" value="Unassembled WGS sequence"/>
</dbReference>
<name>A0A8H3L1A6_9GLOM</name>
<sequence length="314" mass="36722">MLKNTGKEKRNVYSRVYNPQTKYSVYNKLQLEKLEEANKIYSYNIDFSFKFNFSLCVVCHNIMARLKRKSLKNARTTLLKTSKSNSKKNLSLKLEDKSKILDKSNDIKIEIYEISSDNDDENYINKIEISEESNKENTIDEPFEDTIATDDETGMEIIDDDLDIKEESNKGSLPKISFKLIIKQERKIEYDDYVVRYKLGKEMGLGTQLTDERDWSRFLTKYHKLCSKKKVLVIFTSIKSQKNNSKSDKKRLKKKKGKSVANAILKESSLIEERSKIVTSVILISQRYYCTEHQRSCYVNRSNKLHLTPQHLST</sequence>
<evidence type="ECO:0000313" key="1">
    <source>
        <dbReference type="EMBL" id="GES77429.1"/>
    </source>
</evidence>
<proteinExistence type="predicted"/>
<reference evidence="1" key="1">
    <citation type="submission" date="2019-10" db="EMBL/GenBank/DDBJ databases">
        <title>Conservation and host-specific expression of non-tandemly repeated heterogenous ribosome RNA gene in arbuscular mycorrhizal fungi.</title>
        <authorList>
            <person name="Maeda T."/>
            <person name="Kobayashi Y."/>
            <person name="Nakagawa T."/>
            <person name="Ezawa T."/>
            <person name="Yamaguchi K."/>
            <person name="Bino T."/>
            <person name="Nishimoto Y."/>
            <person name="Shigenobu S."/>
            <person name="Kawaguchi M."/>
        </authorList>
    </citation>
    <scope>NUCLEOTIDE SEQUENCE</scope>
    <source>
        <strain evidence="1">HR1</strain>
    </source>
</reference>
<dbReference type="AlphaFoldDB" id="A0A8H3L1A6"/>
<accession>A0A8H3L1A6</accession>
<comment type="caution">
    <text evidence="1">The sequence shown here is derived from an EMBL/GenBank/DDBJ whole genome shotgun (WGS) entry which is preliminary data.</text>
</comment>
<evidence type="ECO:0000313" key="2">
    <source>
        <dbReference type="Proteomes" id="UP000615446"/>
    </source>
</evidence>